<sequence>MAQTAAPAAAAASAPGASDKETADKEAAGQLAAQGWLLLLDRQNWGGAWDAASQVFRGMVPIDTWMNAIPKDRLPLGTLVSRTPTTAVYKTTLQGRPDGEYVTAVFSTEYTNKKALEEVVTTVREPDGRWRVTGYFTR</sequence>
<name>A0A1P8K492_9BURK</name>
<evidence type="ECO:0000313" key="3">
    <source>
        <dbReference type="Proteomes" id="UP000186609"/>
    </source>
</evidence>
<proteinExistence type="predicted"/>
<evidence type="ECO:0000256" key="1">
    <source>
        <dbReference type="SAM" id="MobiDB-lite"/>
    </source>
</evidence>
<protein>
    <recommendedName>
        <fullName evidence="4">DUF4019 domain-containing protein</fullName>
    </recommendedName>
</protein>
<feature type="region of interest" description="Disordered" evidence="1">
    <location>
        <begin position="1"/>
        <end position="26"/>
    </location>
</feature>
<organism evidence="2 3">
    <name type="scientific">Rhodoferax koreensis</name>
    <dbReference type="NCBI Taxonomy" id="1842727"/>
    <lineage>
        <taxon>Bacteria</taxon>
        <taxon>Pseudomonadati</taxon>
        <taxon>Pseudomonadota</taxon>
        <taxon>Betaproteobacteria</taxon>
        <taxon>Burkholderiales</taxon>
        <taxon>Comamonadaceae</taxon>
        <taxon>Rhodoferax</taxon>
    </lineage>
</organism>
<dbReference type="EMBL" id="CP019236">
    <property type="protein sequence ID" value="APW40819.1"/>
    <property type="molecule type" value="Genomic_DNA"/>
</dbReference>
<dbReference type="Proteomes" id="UP000186609">
    <property type="component" value="Chromosome"/>
</dbReference>
<dbReference type="GO" id="GO:0016627">
    <property type="term" value="F:oxidoreductase activity, acting on the CH-CH group of donors"/>
    <property type="evidence" value="ECO:0007669"/>
    <property type="project" value="InterPro"/>
</dbReference>
<dbReference type="InterPro" id="IPR009100">
    <property type="entry name" value="AcylCoA_DH/oxidase_NM_dom_sf"/>
</dbReference>
<evidence type="ECO:0008006" key="4">
    <source>
        <dbReference type="Google" id="ProtNLM"/>
    </source>
</evidence>
<dbReference type="STRING" id="1842727.RD110_20000"/>
<gene>
    <name evidence="2" type="ORF">RD110_20000</name>
</gene>
<dbReference type="Pfam" id="PF13211">
    <property type="entry name" value="DUF4019"/>
    <property type="match status" value="1"/>
</dbReference>
<evidence type="ECO:0000313" key="2">
    <source>
        <dbReference type="EMBL" id="APW40819.1"/>
    </source>
</evidence>
<dbReference type="SUPFAM" id="SSF56645">
    <property type="entry name" value="Acyl-CoA dehydrogenase NM domain-like"/>
    <property type="match status" value="1"/>
</dbReference>
<dbReference type="InterPro" id="IPR025091">
    <property type="entry name" value="DUF4019"/>
</dbReference>
<feature type="compositionally biased region" description="Low complexity" evidence="1">
    <location>
        <begin position="1"/>
        <end position="17"/>
    </location>
</feature>
<accession>A0A1P8K492</accession>
<reference evidence="2 3" key="1">
    <citation type="submission" date="2017-01" db="EMBL/GenBank/DDBJ databases">
        <authorList>
            <person name="Mah S.A."/>
            <person name="Swanson W.J."/>
            <person name="Moy G.W."/>
            <person name="Vacquier V.D."/>
        </authorList>
    </citation>
    <scope>NUCLEOTIDE SEQUENCE [LARGE SCALE GENOMIC DNA]</scope>
    <source>
        <strain evidence="2 3">DCY110</strain>
    </source>
</reference>
<dbReference type="KEGG" id="rhy:RD110_20000"/>
<keyword evidence="3" id="KW-1185">Reference proteome</keyword>
<dbReference type="AlphaFoldDB" id="A0A1P8K492"/>